<dbReference type="OrthoDB" id="10563863at2759"/>
<sequence>MDIKGQHQGTTSRDNIKGQHQRQHQGTTSRDNIKGQHQGTTPKCNVKGQYQMAASRGNIKRQHQRATSKDNTQGQPPKGNFYVQDIASFRLACHSVDPVYQLFLYRKVHLNDHWTHDALQGLARNASNIRSFQADEQCASRYYSAAVDVLLRDPMAQPILFLEGLVIQPDTYATTTATSTNTTASRQLISPIQLASILSRNTLLDTLCKKDVVAAQFLYVACFSPCLTVLDLGPMNIRTDTHLNLLTRVLSCIHALRSPAISVPAKHLPVETILAAVVHSCPPLIESLSLSIGPCIWASTTAIDTRDEAGQRAHGYSVDTAGTYHGGAQGASGTIDGMGDDRRKQQYDGDLFFSLLQYLPEITIMDAPPVHLDQILVVARSIVSHCPNLKNFRKRQMTRDPCTQGKMAFAIFRYMPPNTLESFQFSWCYGIDNLMHGLDRRLKVYTLSLKKIILVESRGLVGLGRTIGGMLRRYSKLEVFRMSEHARCRIGVPLAKLEMEREWAAVKLQELQLVFAMGLSRRDPDPSTLVNDSNPLKTSTPLLDSLYHRIANLRQLRILDLKISMVGKLDPGSDENYVRYKEKTVPGLLVLEDQVAHRRGWLQLFSRLDQLEELHGSFNVYKVQHGFEFGEREADWIVEHWPKLKFIEQYTVREGTVVEYSPGVRWLMERMPRLKVVKTFKGRSLPGYPKEAIPSTSQQANGTE</sequence>
<evidence type="ECO:0000313" key="3">
    <source>
        <dbReference type="Proteomes" id="UP000078512"/>
    </source>
</evidence>
<proteinExistence type="predicted"/>
<dbReference type="AlphaFoldDB" id="A0A197JQR3"/>
<feature type="region of interest" description="Disordered" evidence="1">
    <location>
        <begin position="1"/>
        <end position="79"/>
    </location>
</feature>
<feature type="compositionally biased region" description="Polar residues" evidence="1">
    <location>
        <begin position="24"/>
        <end position="43"/>
    </location>
</feature>
<evidence type="ECO:0000256" key="1">
    <source>
        <dbReference type="SAM" id="MobiDB-lite"/>
    </source>
</evidence>
<gene>
    <name evidence="2" type="ORF">K457DRAFT_21078</name>
</gene>
<organism evidence="2 3">
    <name type="scientific">Linnemannia elongata AG-77</name>
    <dbReference type="NCBI Taxonomy" id="1314771"/>
    <lineage>
        <taxon>Eukaryota</taxon>
        <taxon>Fungi</taxon>
        <taxon>Fungi incertae sedis</taxon>
        <taxon>Mucoromycota</taxon>
        <taxon>Mortierellomycotina</taxon>
        <taxon>Mortierellomycetes</taxon>
        <taxon>Mortierellales</taxon>
        <taxon>Mortierellaceae</taxon>
        <taxon>Linnemannia</taxon>
    </lineage>
</organism>
<name>A0A197JQR3_9FUNG</name>
<accession>A0A197JQR3</accession>
<keyword evidence="3" id="KW-1185">Reference proteome</keyword>
<dbReference type="Proteomes" id="UP000078512">
    <property type="component" value="Unassembled WGS sequence"/>
</dbReference>
<evidence type="ECO:0000313" key="2">
    <source>
        <dbReference type="EMBL" id="OAQ27520.1"/>
    </source>
</evidence>
<reference evidence="2 3" key="1">
    <citation type="submission" date="2016-05" db="EMBL/GenBank/DDBJ databases">
        <title>Genome sequencing reveals origins of a unique bacterial endosymbiosis in the earliest lineages of terrestrial Fungi.</title>
        <authorList>
            <consortium name="DOE Joint Genome Institute"/>
            <person name="Uehling J."/>
            <person name="Gryganskyi A."/>
            <person name="Hameed K."/>
            <person name="Tschaplinski T."/>
            <person name="Misztal P."/>
            <person name="Wu S."/>
            <person name="Desiro A."/>
            <person name="Vande Pol N."/>
            <person name="Du Z.-Y."/>
            <person name="Zienkiewicz A."/>
            <person name="Zienkiewicz K."/>
            <person name="Morin E."/>
            <person name="Tisserant E."/>
            <person name="Splivallo R."/>
            <person name="Hainaut M."/>
            <person name="Henrissat B."/>
            <person name="Ohm R."/>
            <person name="Kuo A."/>
            <person name="Yan J."/>
            <person name="Lipzen A."/>
            <person name="Nolan M."/>
            <person name="Labutti K."/>
            <person name="Barry K."/>
            <person name="Goldstein A."/>
            <person name="Labbe J."/>
            <person name="Schadt C."/>
            <person name="Tuskan G."/>
            <person name="Grigoriev I."/>
            <person name="Martin F."/>
            <person name="Vilgalys R."/>
            <person name="Bonito G."/>
        </authorList>
    </citation>
    <scope>NUCLEOTIDE SEQUENCE [LARGE SCALE GENOMIC DNA]</scope>
    <source>
        <strain evidence="2 3">AG-77</strain>
    </source>
</reference>
<dbReference type="EMBL" id="KV442056">
    <property type="protein sequence ID" value="OAQ27520.1"/>
    <property type="molecule type" value="Genomic_DNA"/>
</dbReference>
<protein>
    <submittedName>
        <fullName evidence="2">Uncharacterized protein</fullName>
    </submittedName>
</protein>